<sequence length="64" mass="6957">MKKRVRLYDKTLAAGTGFKPVRAAIADTTLSHGFCVASKAAGFSVAKHRTLLIFYSQNLWVTAA</sequence>
<dbReference type="AlphaFoldDB" id="A0A2N7L4Y1"/>
<comment type="caution">
    <text evidence="1">The sequence shown here is derived from an EMBL/GenBank/DDBJ whole genome shotgun (WGS) entry which is preliminary data.</text>
</comment>
<gene>
    <name evidence="1" type="ORF">BCT23_24025</name>
</gene>
<evidence type="ECO:0000313" key="2">
    <source>
        <dbReference type="Proteomes" id="UP000235387"/>
    </source>
</evidence>
<protein>
    <submittedName>
        <fullName evidence="1">Uncharacterized protein</fullName>
    </submittedName>
</protein>
<reference evidence="2" key="1">
    <citation type="submission" date="2016-07" db="EMBL/GenBank/DDBJ databases">
        <title>Nontailed viruses are major unrecognized killers of bacteria in the ocean.</title>
        <authorList>
            <person name="Kauffman K."/>
            <person name="Hussain F."/>
            <person name="Yang J."/>
            <person name="Arevalo P."/>
            <person name="Brown J."/>
            <person name="Cutler M."/>
            <person name="Kelly L."/>
            <person name="Polz M.F."/>
        </authorList>
    </citation>
    <scope>NUCLEOTIDE SEQUENCE [LARGE SCALE GENOMIC DNA]</scope>
    <source>
        <strain evidence="2">10N.261.45.A10</strain>
    </source>
</reference>
<name>A0A2N7L4Y1_9GAMM</name>
<organism evidence="1 2">
    <name type="scientific">Enterovibrio norvegicus</name>
    <dbReference type="NCBI Taxonomy" id="188144"/>
    <lineage>
        <taxon>Bacteria</taxon>
        <taxon>Pseudomonadati</taxon>
        <taxon>Pseudomonadota</taxon>
        <taxon>Gammaproteobacteria</taxon>
        <taxon>Vibrionales</taxon>
        <taxon>Vibrionaceae</taxon>
        <taxon>Enterovibrio</taxon>
    </lineage>
</organism>
<dbReference type="Proteomes" id="UP000235387">
    <property type="component" value="Unassembled WGS sequence"/>
</dbReference>
<accession>A0A2N7L4Y1</accession>
<dbReference type="RefSeq" id="WP_102319331.1">
    <property type="nucleotide sequence ID" value="NZ_MDAL01000056.1"/>
</dbReference>
<dbReference type="EMBL" id="MDAL01000056">
    <property type="protein sequence ID" value="PMN88448.1"/>
    <property type="molecule type" value="Genomic_DNA"/>
</dbReference>
<evidence type="ECO:0000313" key="1">
    <source>
        <dbReference type="EMBL" id="PMN88448.1"/>
    </source>
</evidence>
<proteinExistence type="predicted"/>